<evidence type="ECO:0000256" key="4">
    <source>
        <dbReference type="ARBA" id="ARBA00022729"/>
    </source>
</evidence>
<dbReference type="InterPro" id="IPR057336">
    <property type="entry name" value="GerAC_N"/>
</dbReference>
<evidence type="ECO:0000256" key="7">
    <source>
        <dbReference type="ARBA" id="ARBA00023288"/>
    </source>
</evidence>
<dbReference type="Pfam" id="PF25198">
    <property type="entry name" value="Spore_GerAC_N"/>
    <property type="match status" value="1"/>
</dbReference>
<dbReference type="EMBL" id="MPTB01000014">
    <property type="protein sequence ID" value="OMD47841.1"/>
    <property type="molecule type" value="Genomic_DNA"/>
</dbReference>
<evidence type="ECO:0000256" key="5">
    <source>
        <dbReference type="ARBA" id="ARBA00023136"/>
    </source>
</evidence>
<evidence type="ECO:0000313" key="11">
    <source>
        <dbReference type="Proteomes" id="UP000187412"/>
    </source>
</evidence>
<reference evidence="10 11" key="1">
    <citation type="submission" date="2016-10" db="EMBL/GenBank/DDBJ databases">
        <title>Paenibacillus species isolates.</title>
        <authorList>
            <person name="Beno S.M."/>
        </authorList>
    </citation>
    <scope>NUCLEOTIDE SEQUENCE [LARGE SCALE GENOMIC DNA]</scope>
    <source>
        <strain evidence="10 11">FSL H7-0744</strain>
    </source>
</reference>
<dbReference type="Gene3D" id="3.30.300.210">
    <property type="entry name" value="Nutrient germinant receptor protein C, domain 3"/>
    <property type="match status" value="1"/>
</dbReference>
<keyword evidence="7" id="KW-0449">Lipoprotein</keyword>
<dbReference type="Pfam" id="PF05504">
    <property type="entry name" value="Spore_GerAC"/>
    <property type="match status" value="1"/>
</dbReference>
<keyword evidence="4" id="KW-0732">Signal</keyword>
<keyword evidence="6" id="KW-0564">Palmitate</keyword>
<sequence length="392" mass="43758">MILVLILSLTTACWDQKELSNRSLWIASGFDRNERGDIVLSGQVLIPGQQGETGGKGGSSGKGIGNFVVSGKGESVSQAAADLQGSLSREVFPSHRRVVFVGEHFAKDGIADILDEHSRNPKVRLRSDIFIVKGGTALELLKSSYPLEKIPAIGAYKELEYTSGLKQATLMRFLRAASSDGVSPTLPVISLDRKGDENQEVTQQQIFRMNGIAIFDKEKLKLKGYISQMEALNVNWITGVLNSTTVTTLVPKNQGRVSLHLSRMSRKIWSEYERDKLVIHVKLIGKGLIRENQGRLDLRNPANVKLVKQALEIEAAKRVKETIFKIQKTFHEDIFGFGEVLHQRSPSYWRKLKNNWNFYFTEAEFDVKADLTVTQIGLTGPALHLQEEETLP</sequence>
<gene>
    <name evidence="10" type="ORF">BSK56_12810</name>
</gene>
<feature type="domain" description="Spore germination GerAC-like C-terminal" evidence="8">
    <location>
        <begin position="210"/>
        <end position="377"/>
    </location>
</feature>
<dbReference type="NCBIfam" id="TIGR02887">
    <property type="entry name" value="spore_ger_x_C"/>
    <property type="match status" value="1"/>
</dbReference>
<keyword evidence="3" id="KW-0309">Germination</keyword>
<proteinExistence type="inferred from homology"/>
<dbReference type="Proteomes" id="UP000187412">
    <property type="component" value="Unassembled WGS sequence"/>
</dbReference>
<organism evidence="10 11">
    <name type="scientific">Paenibacillus borealis</name>
    <dbReference type="NCBI Taxonomy" id="160799"/>
    <lineage>
        <taxon>Bacteria</taxon>
        <taxon>Bacillati</taxon>
        <taxon>Bacillota</taxon>
        <taxon>Bacilli</taxon>
        <taxon>Bacillales</taxon>
        <taxon>Paenibacillaceae</taxon>
        <taxon>Paenibacillus</taxon>
    </lineage>
</organism>
<feature type="domain" description="Spore germination protein N-terminal" evidence="9">
    <location>
        <begin position="15"/>
        <end position="190"/>
    </location>
</feature>
<dbReference type="InterPro" id="IPR038501">
    <property type="entry name" value="Spore_GerAC_C_sf"/>
</dbReference>
<keyword evidence="11" id="KW-1185">Reference proteome</keyword>
<evidence type="ECO:0000313" key="10">
    <source>
        <dbReference type="EMBL" id="OMD47841.1"/>
    </source>
</evidence>
<evidence type="ECO:0000256" key="6">
    <source>
        <dbReference type="ARBA" id="ARBA00023139"/>
    </source>
</evidence>
<evidence type="ECO:0000259" key="8">
    <source>
        <dbReference type="Pfam" id="PF05504"/>
    </source>
</evidence>
<accession>A0ABX3HEU2</accession>
<dbReference type="InterPro" id="IPR046953">
    <property type="entry name" value="Spore_GerAC-like_C"/>
</dbReference>
<evidence type="ECO:0000259" key="9">
    <source>
        <dbReference type="Pfam" id="PF25198"/>
    </source>
</evidence>
<evidence type="ECO:0000256" key="2">
    <source>
        <dbReference type="ARBA" id="ARBA00007886"/>
    </source>
</evidence>
<dbReference type="PANTHER" id="PTHR35789:SF1">
    <property type="entry name" value="SPORE GERMINATION PROTEIN B3"/>
    <property type="match status" value="1"/>
</dbReference>
<evidence type="ECO:0000256" key="3">
    <source>
        <dbReference type="ARBA" id="ARBA00022544"/>
    </source>
</evidence>
<comment type="caution">
    <text evidence="10">The sequence shown here is derived from an EMBL/GenBank/DDBJ whole genome shotgun (WGS) entry which is preliminary data.</text>
</comment>
<dbReference type="InterPro" id="IPR008844">
    <property type="entry name" value="Spore_GerAC-like"/>
</dbReference>
<protein>
    <submittedName>
        <fullName evidence="10">Uncharacterized protein</fullName>
    </submittedName>
</protein>
<name>A0ABX3HEU2_PAEBO</name>
<evidence type="ECO:0000256" key="1">
    <source>
        <dbReference type="ARBA" id="ARBA00004635"/>
    </source>
</evidence>
<dbReference type="PANTHER" id="PTHR35789">
    <property type="entry name" value="SPORE GERMINATION PROTEIN B3"/>
    <property type="match status" value="1"/>
</dbReference>
<comment type="subcellular location">
    <subcellularLocation>
        <location evidence="1">Membrane</location>
        <topology evidence="1">Lipid-anchor</topology>
    </subcellularLocation>
</comment>
<keyword evidence="5" id="KW-0472">Membrane</keyword>
<comment type="similarity">
    <text evidence="2">Belongs to the GerABKC lipoprotein family.</text>
</comment>